<dbReference type="AlphaFoldDB" id="A0AAU8AE52"/>
<name>A0AAU8AE52_9RHOB</name>
<reference evidence="1" key="1">
    <citation type="submission" date="2023-02" db="EMBL/GenBank/DDBJ databases">
        <title>Description and genomic characterization of Salipiger bruguierae sp. nov., isolated from the sediment of mangrove plant Bruguiera sexangula.</title>
        <authorList>
            <person name="Long M."/>
        </authorList>
    </citation>
    <scope>NUCLEOTIDE SEQUENCE</scope>
    <source>
        <strain evidence="1">H15</strain>
    </source>
</reference>
<dbReference type="RefSeq" id="WP_353471660.1">
    <property type="nucleotide sequence ID" value="NZ_CP123384.1"/>
</dbReference>
<accession>A0AAU8AE52</accession>
<organism evidence="1">
    <name type="scientific">Alloyangia sp. H15</name>
    <dbReference type="NCBI Taxonomy" id="3029062"/>
    <lineage>
        <taxon>Bacteria</taxon>
        <taxon>Pseudomonadati</taxon>
        <taxon>Pseudomonadota</taxon>
        <taxon>Alphaproteobacteria</taxon>
        <taxon>Rhodobacterales</taxon>
        <taxon>Roseobacteraceae</taxon>
        <taxon>Alloyangia</taxon>
    </lineage>
</organism>
<dbReference type="EMBL" id="CP123384">
    <property type="protein sequence ID" value="XCC92832.1"/>
    <property type="molecule type" value="Genomic_DNA"/>
</dbReference>
<proteinExistence type="predicted"/>
<sequence>MVLDEATFDAFVTRGATSVLSSLGISISSIESVVAIDGRGQVEAALSAFAWFQFGDYWGLIPAPSSADLLV</sequence>
<protein>
    <submittedName>
        <fullName evidence="1">Uncharacterized protein</fullName>
    </submittedName>
</protein>
<gene>
    <name evidence="1" type="ORF">PVT71_10120</name>
</gene>
<evidence type="ECO:0000313" key="1">
    <source>
        <dbReference type="EMBL" id="XCC92832.1"/>
    </source>
</evidence>